<proteinExistence type="predicted"/>
<dbReference type="Proteomes" id="UP000887569">
    <property type="component" value="Unplaced"/>
</dbReference>
<feature type="coiled-coil region" evidence="1">
    <location>
        <begin position="623"/>
        <end position="650"/>
    </location>
</feature>
<keyword evidence="1" id="KW-0175">Coiled coil</keyword>
<dbReference type="GO" id="GO:0005739">
    <property type="term" value="C:mitochondrion"/>
    <property type="evidence" value="ECO:0007669"/>
    <property type="project" value="TreeGrafter"/>
</dbReference>
<dbReference type="AlphaFoldDB" id="A0A915BNV7"/>
<dbReference type="InterPro" id="IPR033490">
    <property type="entry name" value="LRP130"/>
</dbReference>
<evidence type="ECO:0000313" key="2">
    <source>
        <dbReference type="Proteomes" id="UP000887569"/>
    </source>
</evidence>
<organism evidence="2 3">
    <name type="scientific">Parascaris univalens</name>
    <name type="common">Nematode worm</name>
    <dbReference type="NCBI Taxonomy" id="6257"/>
    <lineage>
        <taxon>Eukaryota</taxon>
        <taxon>Metazoa</taxon>
        <taxon>Ecdysozoa</taxon>
        <taxon>Nematoda</taxon>
        <taxon>Chromadorea</taxon>
        <taxon>Rhabditida</taxon>
        <taxon>Spirurina</taxon>
        <taxon>Ascaridomorpha</taxon>
        <taxon>Ascaridoidea</taxon>
        <taxon>Ascarididae</taxon>
        <taxon>Parascaris</taxon>
    </lineage>
</organism>
<accession>A0A915BNV7</accession>
<dbReference type="GO" id="GO:0003730">
    <property type="term" value="F:mRNA 3'-UTR binding"/>
    <property type="evidence" value="ECO:0007669"/>
    <property type="project" value="TreeGrafter"/>
</dbReference>
<dbReference type="GO" id="GO:0005634">
    <property type="term" value="C:nucleus"/>
    <property type="evidence" value="ECO:0007669"/>
    <property type="project" value="TreeGrafter"/>
</dbReference>
<dbReference type="GO" id="GO:0070129">
    <property type="term" value="P:regulation of mitochondrial translation"/>
    <property type="evidence" value="ECO:0007669"/>
    <property type="project" value="TreeGrafter"/>
</dbReference>
<sequence length="673" mass="78985">MHTEHTIRRSGFFKYLYREVERHICHKRYYSAAMLLEEVKRVRDCLANQNRTLFLKQLMARFGNEMVVNEVSASKMKEVANRITTAFGQSVRFTDMLLYSTLTCRHMSAEKKFDYLSELIDMVDRRRERIHLILPLLACCESLADRLKMIFRCSSIGYKDISEIEIRMLSRLLLNPMFELYGKKLRSDGATLDRISKVLKSYSIAPEVIWRIVMNWWKLKRSSDIGYYVAADGLAMERWLKVQYEALFGQKKQASHYDSEVSLQKLLEFIDKQDAEKVHLFLKLHGFPEDTDFVQIVPRLLELYLENQDWPSLKSLLHMLSLSNRRGASLENHHLMQILQRHVADYGNIPSSVEFAYELRRLFPGAIFHKGNFYNSVICARNLFAACLEVEDLHVERIAQSMDLLRTLIKLDLFELQREETISDFFVRVVLSRLNWNEALNTWMKFQSSLDCSNAMVRLLKYAYRGKNHIGVQFVLHKAKTFMLESRVNAIHAATLVSLRRFEDAEQLFKQRLPSFEATCAFRLMNALNFRKPDGEFNINFSRMCLKYTDLANSDSNCEAFHSEWLKTCESQRLGEVALQLYALFKQYGQSLNPEQLQRVQLLVDQYDTFSRKWIYLPDGLLNVEKTEQFKEFERQKAELDKDVEQSQKRQLIVVQDEKAKEMTGITMTQGAL</sequence>
<evidence type="ECO:0000256" key="1">
    <source>
        <dbReference type="SAM" id="Coils"/>
    </source>
</evidence>
<dbReference type="WBParaSite" id="PgR049_g034_t10">
    <property type="protein sequence ID" value="PgR049_g034_t10"/>
    <property type="gene ID" value="PgR049_g034"/>
</dbReference>
<name>A0A915BNV7_PARUN</name>
<evidence type="ECO:0000313" key="3">
    <source>
        <dbReference type="WBParaSite" id="PgR049_g034_t10"/>
    </source>
</evidence>
<dbReference type="PANTHER" id="PTHR46669:SF1">
    <property type="entry name" value="LEUCINE-RICH PPR MOTIF-CONTAINING PROTEIN, MITOCHONDRIAL"/>
    <property type="match status" value="1"/>
</dbReference>
<protein>
    <submittedName>
        <fullName evidence="3">ER lumen protein-retaining receptor</fullName>
    </submittedName>
</protein>
<reference evidence="3" key="1">
    <citation type="submission" date="2022-11" db="UniProtKB">
        <authorList>
            <consortium name="WormBaseParasite"/>
        </authorList>
    </citation>
    <scope>IDENTIFICATION</scope>
</reference>
<dbReference type="PANTHER" id="PTHR46669">
    <property type="entry name" value="LEUCINE-RICH PPR MOTIF-CONTAINING PROTEIN, MITOCHONDRIAL"/>
    <property type="match status" value="1"/>
</dbReference>
<keyword evidence="2" id="KW-1185">Reference proteome</keyword>